<protein>
    <recommendedName>
        <fullName evidence="4">Secreted protein</fullName>
    </recommendedName>
</protein>
<keyword evidence="3" id="KW-1185">Reference proteome</keyword>
<reference evidence="2" key="1">
    <citation type="journal article" date="2021" name="Nat. Commun.">
        <title>Genetic determinants of endophytism in the Arabidopsis root mycobiome.</title>
        <authorList>
            <person name="Mesny F."/>
            <person name="Miyauchi S."/>
            <person name="Thiergart T."/>
            <person name="Pickel B."/>
            <person name="Atanasova L."/>
            <person name="Karlsson M."/>
            <person name="Huettel B."/>
            <person name="Barry K.W."/>
            <person name="Haridas S."/>
            <person name="Chen C."/>
            <person name="Bauer D."/>
            <person name="Andreopoulos W."/>
            <person name="Pangilinan J."/>
            <person name="LaButti K."/>
            <person name="Riley R."/>
            <person name="Lipzen A."/>
            <person name="Clum A."/>
            <person name="Drula E."/>
            <person name="Henrissat B."/>
            <person name="Kohler A."/>
            <person name="Grigoriev I.V."/>
            <person name="Martin F.M."/>
            <person name="Hacquard S."/>
        </authorList>
    </citation>
    <scope>NUCLEOTIDE SEQUENCE</scope>
    <source>
        <strain evidence="2">MPI-CAGE-CH-0230</strain>
    </source>
</reference>
<feature type="signal peptide" evidence="1">
    <location>
        <begin position="1"/>
        <end position="24"/>
    </location>
</feature>
<gene>
    <name evidence="2" type="ORF">B0I36DRAFT_321694</name>
</gene>
<dbReference type="RefSeq" id="XP_046014403.1">
    <property type="nucleotide sequence ID" value="XM_046153745.1"/>
</dbReference>
<organism evidence="2 3">
    <name type="scientific">Microdochium trichocladiopsis</name>
    <dbReference type="NCBI Taxonomy" id="1682393"/>
    <lineage>
        <taxon>Eukaryota</taxon>
        <taxon>Fungi</taxon>
        <taxon>Dikarya</taxon>
        <taxon>Ascomycota</taxon>
        <taxon>Pezizomycotina</taxon>
        <taxon>Sordariomycetes</taxon>
        <taxon>Xylariomycetidae</taxon>
        <taxon>Xylariales</taxon>
        <taxon>Microdochiaceae</taxon>
        <taxon>Microdochium</taxon>
    </lineage>
</organism>
<keyword evidence="1" id="KW-0732">Signal</keyword>
<name>A0A9P8YAG2_9PEZI</name>
<dbReference type="PROSITE" id="PS51257">
    <property type="entry name" value="PROKAR_LIPOPROTEIN"/>
    <property type="match status" value="1"/>
</dbReference>
<evidence type="ECO:0000256" key="1">
    <source>
        <dbReference type="SAM" id="SignalP"/>
    </source>
</evidence>
<comment type="caution">
    <text evidence="2">The sequence shown here is derived from an EMBL/GenBank/DDBJ whole genome shotgun (WGS) entry which is preliminary data.</text>
</comment>
<feature type="chain" id="PRO_5040343363" description="Secreted protein" evidence="1">
    <location>
        <begin position="25"/>
        <end position="75"/>
    </location>
</feature>
<sequence>MRRRGFAGGGSLLLILSMVGCSRSSSKPGTRSAVRKPQPRRFLHCSPSSLQFWVWIFLSLAARLSQRLNMASLHP</sequence>
<dbReference type="EMBL" id="JAGTJQ010000004">
    <property type="protein sequence ID" value="KAH7033571.1"/>
    <property type="molecule type" value="Genomic_DNA"/>
</dbReference>
<dbReference type="Proteomes" id="UP000756346">
    <property type="component" value="Unassembled WGS sequence"/>
</dbReference>
<dbReference type="AlphaFoldDB" id="A0A9P8YAG2"/>
<evidence type="ECO:0008006" key="4">
    <source>
        <dbReference type="Google" id="ProtNLM"/>
    </source>
</evidence>
<evidence type="ECO:0000313" key="2">
    <source>
        <dbReference type="EMBL" id="KAH7033571.1"/>
    </source>
</evidence>
<proteinExistence type="predicted"/>
<dbReference type="GeneID" id="70183291"/>
<accession>A0A9P8YAG2</accession>
<evidence type="ECO:0000313" key="3">
    <source>
        <dbReference type="Proteomes" id="UP000756346"/>
    </source>
</evidence>